<dbReference type="OrthoDB" id="10559895at2759"/>
<comment type="caution">
    <text evidence="2">The sequence shown here is derived from an EMBL/GenBank/DDBJ whole genome shotgun (WGS) entry which is preliminary data.</text>
</comment>
<keyword evidence="3" id="KW-1185">Reference proteome</keyword>
<dbReference type="AlphaFoldDB" id="A0A9P7E0H3"/>
<dbReference type="Proteomes" id="UP000807769">
    <property type="component" value="Unassembled WGS sequence"/>
</dbReference>
<sequence length="132" mass="14865">MLMTTSLPLSTLSRLTVMQAEIPGQEQDGYDTEFNFFYGMHPHSQISRPRPQQRHGCPRRPRLTDEEPSSTTACTTYDPTASRRRYHLQNPPTTSIHPAAPSCNATRRRRHFCPGSTGATGRFPTASWMSDA</sequence>
<gene>
    <name evidence="2" type="ORF">BJ212DRAFT_1384588</name>
</gene>
<accession>A0A9P7E0H3</accession>
<dbReference type="EMBL" id="JABBWG010000040">
    <property type="protein sequence ID" value="KAG1807958.1"/>
    <property type="molecule type" value="Genomic_DNA"/>
</dbReference>
<protein>
    <submittedName>
        <fullName evidence="2">Uncharacterized protein</fullName>
    </submittedName>
</protein>
<evidence type="ECO:0000313" key="3">
    <source>
        <dbReference type="Proteomes" id="UP000807769"/>
    </source>
</evidence>
<reference evidence="2" key="1">
    <citation type="journal article" date="2020" name="New Phytol.">
        <title>Comparative genomics reveals dynamic genome evolution in host specialist ectomycorrhizal fungi.</title>
        <authorList>
            <person name="Lofgren L.A."/>
            <person name="Nguyen N.H."/>
            <person name="Vilgalys R."/>
            <person name="Ruytinx J."/>
            <person name="Liao H.L."/>
            <person name="Branco S."/>
            <person name="Kuo A."/>
            <person name="LaButti K."/>
            <person name="Lipzen A."/>
            <person name="Andreopoulos W."/>
            <person name="Pangilinan J."/>
            <person name="Riley R."/>
            <person name="Hundley H."/>
            <person name="Na H."/>
            <person name="Barry K."/>
            <person name="Grigoriev I.V."/>
            <person name="Stajich J.E."/>
            <person name="Kennedy P.G."/>
        </authorList>
    </citation>
    <scope>NUCLEOTIDE SEQUENCE</scope>
    <source>
        <strain evidence="2">MN1</strain>
    </source>
</reference>
<organism evidence="2 3">
    <name type="scientific">Suillus subaureus</name>
    <dbReference type="NCBI Taxonomy" id="48587"/>
    <lineage>
        <taxon>Eukaryota</taxon>
        <taxon>Fungi</taxon>
        <taxon>Dikarya</taxon>
        <taxon>Basidiomycota</taxon>
        <taxon>Agaricomycotina</taxon>
        <taxon>Agaricomycetes</taxon>
        <taxon>Agaricomycetidae</taxon>
        <taxon>Boletales</taxon>
        <taxon>Suillineae</taxon>
        <taxon>Suillaceae</taxon>
        <taxon>Suillus</taxon>
    </lineage>
</organism>
<dbReference type="RefSeq" id="XP_041188343.1">
    <property type="nucleotide sequence ID" value="XM_041336780.1"/>
</dbReference>
<evidence type="ECO:0000256" key="1">
    <source>
        <dbReference type="SAM" id="MobiDB-lite"/>
    </source>
</evidence>
<evidence type="ECO:0000313" key="2">
    <source>
        <dbReference type="EMBL" id="KAG1807958.1"/>
    </source>
</evidence>
<proteinExistence type="predicted"/>
<name>A0A9P7E0H3_9AGAM</name>
<feature type="compositionally biased region" description="Basic residues" evidence="1">
    <location>
        <begin position="51"/>
        <end position="61"/>
    </location>
</feature>
<feature type="region of interest" description="Disordered" evidence="1">
    <location>
        <begin position="41"/>
        <end position="108"/>
    </location>
</feature>
<dbReference type="GeneID" id="64630797"/>
<feature type="compositionally biased region" description="Polar residues" evidence="1">
    <location>
        <begin position="69"/>
        <end position="79"/>
    </location>
</feature>